<dbReference type="Proteomes" id="UP001335729">
    <property type="component" value="Unassembled WGS sequence"/>
</dbReference>
<protein>
    <submittedName>
        <fullName evidence="1">Uncharacterized protein</fullName>
    </submittedName>
</protein>
<reference evidence="1 2" key="1">
    <citation type="submission" date="2024-01" db="EMBL/GenBank/DDBJ databases">
        <title>Draft genome sequence of Gordonia sp. PKS22-38.</title>
        <authorList>
            <person name="Suphannarot A."/>
            <person name="Mingma R."/>
        </authorList>
    </citation>
    <scope>NUCLEOTIDE SEQUENCE [LARGE SCALE GENOMIC DNA]</scope>
    <source>
        <strain evidence="1 2">PKS22-38</strain>
    </source>
</reference>
<dbReference type="EMBL" id="JAZDUE010000001">
    <property type="protein sequence ID" value="MEE4021698.1"/>
    <property type="molecule type" value="Genomic_DNA"/>
</dbReference>
<proteinExistence type="predicted"/>
<organism evidence="1 2">
    <name type="scientific">Gordonia prachuapensis</name>
    <dbReference type="NCBI Taxonomy" id="3115651"/>
    <lineage>
        <taxon>Bacteria</taxon>
        <taxon>Bacillati</taxon>
        <taxon>Actinomycetota</taxon>
        <taxon>Actinomycetes</taxon>
        <taxon>Mycobacteriales</taxon>
        <taxon>Gordoniaceae</taxon>
        <taxon>Gordonia</taxon>
    </lineage>
</organism>
<accession>A0ABU7MN59</accession>
<dbReference type="RefSeq" id="WP_330503019.1">
    <property type="nucleotide sequence ID" value="NZ_JAZDUE010000001.1"/>
</dbReference>
<evidence type="ECO:0000313" key="1">
    <source>
        <dbReference type="EMBL" id="MEE4021698.1"/>
    </source>
</evidence>
<keyword evidence="2" id="KW-1185">Reference proteome</keyword>
<comment type="caution">
    <text evidence="1">The sequence shown here is derived from an EMBL/GenBank/DDBJ whole genome shotgun (WGS) entry which is preliminary data.</text>
</comment>
<gene>
    <name evidence="1" type="ORF">V1Y59_01300</name>
</gene>
<evidence type="ECO:0000313" key="2">
    <source>
        <dbReference type="Proteomes" id="UP001335729"/>
    </source>
</evidence>
<sequence>MRSQCLGMCHEGAVVAVAYRKAGTMRGLCGHAFSSVNRTPVLRDLLSWIPQITSSAECREVPRTLRPVMIKPRGRR</sequence>
<name>A0ABU7MN59_9ACTN</name>